<protein>
    <submittedName>
        <fullName evidence="1">Uncharacterized protein</fullName>
    </submittedName>
</protein>
<sequence length="99" mass="11605">MIIENAISDLLEYCKGMNFFKVGYYKPKKIRLFASLESSLSIRSAMYFEEKSEIKSIDIAEMNHGWVSWQFCNYGICFADTGLCYMPKDIKELKKDYLI</sequence>
<feature type="non-terminal residue" evidence="1">
    <location>
        <position position="99"/>
    </location>
</feature>
<accession>A0A0F9J2H2</accession>
<organism evidence="1">
    <name type="scientific">marine sediment metagenome</name>
    <dbReference type="NCBI Taxonomy" id="412755"/>
    <lineage>
        <taxon>unclassified sequences</taxon>
        <taxon>metagenomes</taxon>
        <taxon>ecological metagenomes</taxon>
    </lineage>
</organism>
<dbReference type="EMBL" id="LAZR01012481">
    <property type="protein sequence ID" value="KKM26604.1"/>
    <property type="molecule type" value="Genomic_DNA"/>
</dbReference>
<name>A0A0F9J2H2_9ZZZZ</name>
<comment type="caution">
    <text evidence="1">The sequence shown here is derived from an EMBL/GenBank/DDBJ whole genome shotgun (WGS) entry which is preliminary data.</text>
</comment>
<reference evidence="1" key="1">
    <citation type="journal article" date="2015" name="Nature">
        <title>Complex archaea that bridge the gap between prokaryotes and eukaryotes.</title>
        <authorList>
            <person name="Spang A."/>
            <person name="Saw J.H."/>
            <person name="Jorgensen S.L."/>
            <person name="Zaremba-Niedzwiedzka K."/>
            <person name="Martijn J."/>
            <person name="Lind A.E."/>
            <person name="van Eijk R."/>
            <person name="Schleper C."/>
            <person name="Guy L."/>
            <person name="Ettema T.J."/>
        </authorList>
    </citation>
    <scope>NUCLEOTIDE SEQUENCE</scope>
</reference>
<proteinExistence type="predicted"/>
<dbReference type="AlphaFoldDB" id="A0A0F9J2H2"/>
<evidence type="ECO:0000313" key="1">
    <source>
        <dbReference type="EMBL" id="KKM26604.1"/>
    </source>
</evidence>
<gene>
    <name evidence="1" type="ORF">LCGC14_1583150</name>
</gene>